<comment type="cofactor">
    <cofactor evidence="1">
        <name>[4Fe-4S] cluster</name>
        <dbReference type="ChEBI" id="CHEBI:49883"/>
    </cofactor>
</comment>
<reference evidence="8" key="1">
    <citation type="journal article" date="2012" name="J. Bacteriol.">
        <title>Genome sequence of the haloalkaliphilic methanotrophic bacterium Methylomicrobium alcaliphilum 20Z.</title>
        <authorList>
            <person name="Vuilleumier S."/>
            <person name="Khmelenina V.N."/>
            <person name="Bringel F."/>
            <person name="Reshetnikov A.S."/>
            <person name="Lajus A."/>
            <person name="Mangenot S."/>
            <person name="Rouy Z."/>
            <person name="Op den Camp H.J."/>
            <person name="Jetten M.S."/>
            <person name="Dispirito A.A."/>
            <person name="Dunfield P."/>
            <person name="Klotz M.G."/>
            <person name="Semrau J.D."/>
            <person name="Stein L.Y."/>
            <person name="Barbe V."/>
            <person name="Medigue C."/>
            <person name="Trotsenko Y.A."/>
            <person name="Kalyuzhnaya M.G."/>
        </authorList>
    </citation>
    <scope>NUCLEOTIDE SEQUENCE [LARGE SCALE GENOMIC DNA]</scope>
    <source>
        <strain evidence="8">DSM 19304 / NCIMB 14124 / VKM B-2133 / 20Z</strain>
    </source>
</reference>
<evidence type="ECO:0000256" key="4">
    <source>
        <dbReference type="ARBA" id="ARBA00023004"/>
    </source>
</evidence>
<dbReference type="InterPro" id="IPR007197">
    <property type="entry name" value="rSAM"/>
</dbReference>
<evidence type="ECO:0000256" key="2">
    <source>
        <dbReference type="ARBA" id="ARBA00022691"/>
    </source>
</evidence>
<evidence type="ECO:0000313" key="8">
    <source>
        <dbReference type="Proteomes" id="UP000008315"/>
    </source>
</evidence>
<evidence type="ECO:0000256" key="1">
    <source>
        <dbReference type="ARBA" id="ARBA00001966"/>
    </source>
</evidence>
<keyword evidence="2" id="KW-0949">S-adenosyl-L-methionine</keyword>
<dbReference type="EMBL" id="FO082060">
    <property type="protein sequence ID" value="CCE23145.1"/>
    <property type="molecule type" value="Genomic_DNA"/>
</dbReference>
<dbReference type="Pfam" id="PF04055">
    <property type="entry name" value="Radical_SAM"/>
    <property type="match status" value="1"/>
</dbReference>
<dbReference type="Gene3D" id="3.20.20.70">
    <property type="entry name" value="Aldolase class I"/>
    <property type="match status" value="1"/>
</dbReference>
<gene>
    <name evidence="7" type="ordered locus">MEALZ_1457</name>
</gene>
<keyword evidence="3" id="KW-0479">Metal-binding</keyword>
<dbReference type="SUPFAM" id="SSF102114">
    <property type="entry name" value="Radical SAM enzymes"/>
    <property type="match status" value="1"/>
</dbReference>
<dbReference type="AlphaFoldDB" id="G4SXV1"/>
<evidence type="ECO:0000259" key="6">
    <source>
        <dbReference type="Pfam" id="PF04055"/>
    </source>
</evidence>
<dbReference type="GO" id="GO:0051536">
    <property type="term" value="F:iron-sulfur cluster binding"/>
    <property type="evidence" value="ECO:0007669"/>
    <property type="project" value="UniProtKB-KW"/>
</dbReference>
<organism evidence="7 8">
    <name type="scientific">Methylotuvimicrobium alcaliphilum (strain DSM 19304 / NCIMB 14124 / VKM B-2133 / 20Z)</name>
    <name type="common">Methylomicrobium alcaliphilum</name>
    <dbReference type="NCBI Taxonomy" id="1091494"/>
    <lineage>
        <taxon>Bacteria</taxon>
        <taxon>Pseudomonadati</taxon>
        <taxon>Pseudomonadota</taxon>
        <taxon>Gammaproteobacteria</taxon>
        <taxon>Methylococcales</taxon>
        <taxon>Methylococcaceae</taxon>
        <taxon>Methylotuvimicrobium</taxon>
    </lineage>
</organism>
<evidence type="ECO:0000313" key="7">
    <source>
        <dbReference type="EMBL" id="CCE23145.1"/>
    </source>
</evidence>
<proteinExistence type="predicted"/>
<accession>G4SXV1</accession>
<dbReference type="SFLD" id="SFLDS00029">
    <property type="entry name" value="Radical_SAM"/>
    <property type="match status" value="1"/>
</dbReference>
<sequence length="293" mass="32338">MTLILKVVTNSTRLTITDHSRDSAGLTYIYPVLSRRAGGLSSGVNFNINNACNWRCIYCQVPDLTLGAAPPIDFPLLEKELRRFLSDVLHGDFFDRFQVAPRNRVIKDIAISGNGEPTSAKDFDKAVDLIGRVATEMGVLPNSGFVLISNGSLMHQSKVQDGLRSLHRYGGEVWFKFDSATDAGRDLINNTAQTMASALRNLKISAAICQTKIQTCLVDYSGQGLTDVEKNAYLQFLKRIKNDGVAIGKIMLYTIARPSMQPEAAKMKPLSPEVMRDFAGEIRTLGFEVRVDC</sequence>
<dbReference type="HOGENOM" id="CLU_064707_0_0_6"/>
<name>G4SXV1_META2</name>
<dbReference type="InterPro" id="IPR058240">
    <property type="entry name" value="rSAM_sf"/>
</dbReference>
<dbReference type="CDD" id="cd01335">
    <property type="entry name" value="Radical_SAM"/>
    <property type="match status" value="1"/>
</dbReference>
<evidence type="ECO:0000256" key="3">
    <source>
        <dbReference type="ARBA" id="ARBA00022723"/>
    </source>
</evidence>
<keyword evidence="4" id="KW-0408">Iron</keyword>
<protein>
    <submittedName>
        <fullName evidence="7">Radical SAM domain protein</fullName>
    </submittedName>
</protein>
<dbReference type="PATRIC" id="fig|271065.3.peg.1495"/>
<dbReference type="GO" id="GO:0046872">
    <property type="term" value="F:metal ion binding"/>
    <property type="evidence" value="ECO:0007669"/>
    <property type="project" value="UniProtKB-KW"/>
</dbReference>
<dbReference type="STRING" id="1091494.MEALZ_1457"/>
<dbReference type="InterPro" id="IPR013785">
    <property type="entry name" value="Aldolase_TIM"/>
</dbReference>
<keyword evidence="5" id="KW-0411">Iron-sulfur</keyword>
<dbReference type="KEGG" id="mah:MEALZ_1457"/>
<feature type="domain" description="Radical SAM core" evidence="6">
    <location>
        <begin position="47"/>
        <end position="205"/>
    </location>
</feature>
<keyword evidence="8" id="KW-1185">Reference proteome</keyword>
<evidence type="ECO:0000256" key="5">
    <source>
        <dbReference type="ARBA" id="ARBA00023014"/>
    </source>
</evidence>
<dbReference type="GO" id="GO:0003824">
    <property type="term" value="F:catalytic activity"/>
    <property type="evidence" value="ECO:0007669"/>
    <property type="project" value="InterPro"/>
</dbReference>
<dbReference type="Proteomes" id="UP000008315">
    <property type="component" value="Chromosome"/>
</dbReference>